<evidence type="ECO:0000313" key="2">
    <source>
        <dbReference type="Proteomes" id="UP000032487"/>
    </source>
</evidence>
<organism evidence="1 2">
    <name type="scientific">Stutzerimonas stutzeri</name>
    <name type="common">Pseudomonas stutzeri</name>
    <dbReference type="NCBI Taxonomy" id="316"/>
    <lineage>
        <taxon>Bacteria</taxon>
        <taxon>Pseudomonadati</taxon>
        <taxon>Pseudomonadota</taxon>
        <taxon>Gammaproteobacteria</taxon>
        <taxon>Pseudomonadales</taxon>
        <taxon>Pseudomonadaceae</taxon>
        <taxon>Stutzerimonas</taxon>
    </lineage>
</organism>
<name>A0A0D9ADK8_STUST</name>
<evidence type="ECO:0000313" key="1">
    <source>
        <dbReference type="EMBL" id="KJH79113.1"/>
    </source>
</evidence>
<accession>A0A0D9ADK8</accession>
<reference evidence="1 2" key="1">
    <citation type="submission" date="2015-02" db="EMBL/GenBank/DDBJ databases">
        <title>Draft genome sequence of Pseudomonas stutzeri NT0128 isolated from wheat (Triticum turgidum) rhizosphere.</title>
        <authorList>
            <person name="Tovi N."/>
            <person name="Frenk S."/>
            <person name="Hadar Y."/>
            <person name="Minz D."/>
        </authorList>
    </citation>
    <scope>NUCLEOTIDE SEQUENCE [LARGE SCALE GENOMIC DNA]</scope>
    <source>
        <strain evidence="1 2">NT0128</strain>
    </source>
</reference>
<protein>
    <submittedName>
        <fullName evidence="1">Uncharacterized protein</fullName>
    </submittedName>
</protein>
<proteinExistence type="predicted"/>
<dbReference type="Proteomes" id="UP000032487">
    <property type="component" value="Unassembled WGS sequence"/>
</dbReference>
<sequence length="235" mass="22997">DLTLNSVGATSGVLVDTTAPIASGIVRIDANPSNAGSLNFKVTFDEDVSGVDASDFSLVLGGSAGGSITSVTQIDGRTYAVLVSGVSGTGSIGLDLNNSGTGIVDTADNAIGGGLAGEAYSVDRDVPSVGSVSVPANGTYVAGQNLDFIINYSEAVLVDASGGTPRLAITLDTGGTVYASYLSGSGTSALVFRYTVQSGQLDSNGISVGGTLDTNGGTLRDAVGNGASTTLNGVG</sequence>
<gene>
    <name evidence="1" type="ORF">UF78_22400</name>
</gene>
<feature type="non-terminal residue" evidence="1">
    <location>
        <position position="235"/>
    </location>
</feature>
<dbReference type="RefSeq" id="WP_045164453.1">
    <property type="nucleotide sequence ID" value="NZ_JYHV01000041.1"/>
</dbReference>
<feature type="non-terminal residue" evidence="1">
    <location>
        <position position="1"/>
    </location>
</feature>
<comment type="caution">
    <text evidence="1">The sequence shown here is derived from an EMBL/GenBank/DDBJ whole genome shotgun (WGS) entry which is preliminary data.</text>
</comment>
<dbReference type="AlphaFoldDB" id="A0A0D9ADK8"/>
<dbReference type="EMBL" id="JYHV01000041">
    <property type="protein sequence ID" value="KJH79113.1"/>
    <property type="molecule type" value="Genomic_DNA"/>
</dbReference>